<evidence type="ECO:0000259" key="7">
    <source>
        <dbReference type="PROSITE" id="PS50110"/>
    </source>
</evidence>
<dbReference type="InterPro" id="IPR005467">
    <property type="entry name" value="His_kinase_dom"/>
</dbReference>
<name>A0A0D2WJ05_CAPO3</name>
<feature type="region of interest" description="Disordered" evidence="4">
    <location>
        <begin position="108"/>
        <end position="130"/>
    </location>
</feature>
<evidence type="ECO:0000313" key="8">
    <source>
        <dbReference type="EMBL" id="KJE89950.1"/>
    </source>
</evidence>
<dbReference type="Pfam" id="PF00512">
    <property type="entry name" value="HisKA"/>
    <property type="match status" value="1"/>
</dbReference>
<dbReference type="PhylomeDB" id="A0A0D2WJ05"/>
<dbReference type="SUPFAM" id="SSF52172">
    <property type="entry name" value="CheY-like"/>
    <property type="match status" value="1"/>
</dbReference>
<feature type="compositionally biased region" description="Polar residues" evidence="4">
    <location>
        <begin position="812"/>
        <end position="822"/>
    </location>
</feature>
<feature type="region of interest" description="Disordered" evidence="4">
    <location>
        <begin position="759"/>
        <end position="797"/>
    </location>
</feature>
<feature type="region of interest" description="Disordered" evidence="4">
    <location>
        <begin position="967"/>
        <end position="995"/>
    </location>
</feature>
<dbReference type="SUPFAM" id="SSF47384">
    <property type="entry name" value="Homodimeric domain of signal transducing histidine kinase"/>
    <property type="match status" value="1"/>
</dbReference>
<feature type="compositionally biased region" description="Low complexity" evidence="4">
    <location>
        <begin position="1575"/>
        <end position="1594"/>
    </location>
</feature>
<reference evidence="9" key="1">
    <citation type="submission" date="2011-02" db="EMBL/GenBank/DDBJ databases">
        <title>The Genome Sequence of Capsaspora owczarzaki ATCC 30864.</title>
        <authorList>
            <person name="Russ C."/>
            <person name="Cuomo C."/>
            <person name="Burger G."/>
            <person name="Gray M.W."/>
            <person name="Holland P.W.H."/>
            <person name="King N."/>
            <person name="Lang F.B.F."/>
            <person name="Roger A.J."/>
            <person name="Ruiz-Trillo I."/>
            <person name="Young S.K."/>
            <person name="Zeng Q."/>
            <person name="Gargeya S."/>
            <person name="Alvarado L."/>
            <person name="Berlin A."/>
            <person name="Chapman S.B."/>
            <person name="Chen Z."/>
            <person name="Freedman E."/>
            <person name="Gellesch M."/>
            <person name="Goldberg J."/>
            <person name="Griggs A."/>
            <person name="Gujja S."/>
            <person name="Heilman E."/>
            <person name="Heiman D."/>
            <person name="Howarth C."/>
            <person name="Mehta T."/>
            <person name="Neiman D."/>
            <person name="Pearson M."/>
            <person name="Roberts A."/>
            <person name="Saif S."/>
            <person name="Shea T."/>
            <person name="Shenoy N."/>
            <person name="Sisk P."/>
            <person name="Stolte C."/>
            <person name="Sykes S."/>
            <person name="White J."/>
            <person name="Yandava C."/>
            <person name="Haas B."/>
            <person name="Nusbaum C."/>
            <person name="Birren B."/>
        </authorList>
    </citation>
    <scope>NUCLEOTIDE SEQUENCE</scope>
    <source>
        <strain evidence="9">ATCC 30864</strain>
    </source>
</reference>
<feature type="region of interest" description="Disordered" evidence="4">
    <location>
        <begin position="1259"/>
        <end position="1353"/>
    </location>
</feature>
<dbReference type="Pfam" id="PF02518">
    <property type="entry name" value="HATPase_c"/>
    <property type="match status" value="1"/>
</dbReference>
<feature type="compositionally biased region" description="Basic and acidic residues" evidence="4">
    <location>
        <begin position="1278"/>
        <end position="1297"/>
    </location>
</feature>
<dbReference type="EMBL" id="KE346361">
    <property type="protein sequence ID" value="KJE89950.1"/>
    <property type="molecule type" value="Genomic_DNA"/>
</dbReference>
<protein>
    <submittedName>
        <fullName evidence="8">Response regulator receiver</fullName>
    </submittedName>
</protein>
<feature type="transmembrane region" description="Helical" evidence="5">
    <location>
        <begin position="251"/>
        <end position="269"/>
    </location>
</feature>
<feature type="region of interest" description="Disordered" evidence="4">
    <location>
        <begin position="810"/>
        <end position="852"/>
    </location>
</feature>
<dbReference type="PROSITE" id="PS50110">
    <property type="entry name" value="RESPONSE_REGULATORY"/>
    <property type="match status" value="1"/>
</dbReference>
<evidence type="ECO:0000313" key="9">
    <source>
        <dbReference type="Proteomes" id="UP000008743"/>
    </source>
</evidence>
<keyword evidence="2" id="KW-0902">Two-component regulatory system</keyword>
<accession>A0A0D2WJ05</accession>
<dbReference type="PROSITE" id="PS50109">
    <property type="entry name" value="HIS_KIN"/>
    <property type="match status" value="1"/>
</dbReference>
<feature type="compositionally biased region" description="Pro residues" evidence="4">
    <location>
        <begin position="980"/>
        <end position="991"/>
    </location>
</feature>
<dbReference type="Gene3D" id="3.40.50.2300">
    <property type="match status" value="1"/>
</dbReference>
<sequence length="1600" mass="173056">MYAIGQTRVRISQLLVHLKVPFFPKSSKTQRPVSSIFVLPTHFCVKSLSHRQLDHSDFRRNFARRTIVCTTACCPPAFLISLVTGLCTIAFTRPLVAVLSSSMSRHFTQSDTQPSQADRQSDTQPITNDNASRNQMFATSFPATFDFASEFNVWSETCRSGGGKYRSVGDNPSYQLAQHIATLFGETLPSSADSQLPSWKVFATQLLLLPVLGLYIAQLDSNIILITSVAIALLFAVSLFLALLRFPIASVRCSAFGVLFLCHWSVLALARQSNFLGLMLFWPLVQLFFVESRRKLLQIAALSYSLLLAELVVTMPSVSFASRYMAALEPLFLAASALLLFSSSPKSDQSRTHAPRLPIDAMQQHQILEAILQSSGDALAVFNATSDVLCSSTKFQQLVGSASHPGALISDSVNAATTDGQEAPIFPSPLDLLEPESHRQVQRAITSMFEAGSDYNTADLDLCKVKSEEALPLHVRSTLLPPLKAGSSGLMLAMFDDLAPKNRLESALLEAHRSKHANESKSRFLANMSHEIRVWLSGILGMIHLLEGTQLTEEQHEFLGTIKMSAQILLTVINDILDFSKIEAGQLTIERVEFDIFNTIEMVVELLYPSAGNKNLLLQCFIDPRIPTKVLGDPSRLQQILVNLLSNAIKFTKKGRVFLKCTLENETLENATVLFEVHDTGIGLTPDTLARLFRRFSQEDASTTRKFGGTGLGLVISKSLVELMGGSIGADSVSGKGSRFWFRLPVGVVAEQADTDDSNADVNAGFFRQTSPLDDASSHSKSSDSTSGTMSLPHSLHSSQGDLIASVEAEQPESSLNESGTLPQVPAAPMLAPASTPPRSRSASRSRCAISPIPGRTPPRVIVVSSAEYIRDILVRYLDAWHLDHAECSTLGECDKLIRSCLQQQDTGPSNAFVSADFAPSARQTLIGSDNATGVLSSRERSLLAETMNEHDKYFDLVDASVEHHFVKQPSRQSDASHPHAPPSRPAPGPAADPGASHGHIIVILDCRVGMSTLVQTLGERYVRLRKTSKSEQEATLKSDSEASMPLTSGSDVSLDTAVAKPIRPSHSSTSSLSDEAEGGDQDHVPSIERSPGHSQNRYDDLLEPHDDSLWAFLAHPNVFPLFLFSSEHPVPPLPLYSSNHRSLVGPLRQSSIFNAINGFAMQDCALCAPRPSHSNSAPLDASASLSSLDPDSRALRKVYRCGSMLNSGLAHVSAPTSTAAVKAAPFPSSPHSPLAVPASVVPSFISAAADASNATTLTTSAQLEQRKHDRRHRRHPKRDEHAEAIAESRDSSKLLADETTPGSLETPPSSADLGVHEHRRRHSVNDNFARSESAAGDAQEATRVDADVGSAPPAPLPSPPAVHLGPTASFTPTDVATDLGSPRSIAGSMGSAPIANKTKILLVEDNYVNQKVMSTILAKAGFHVDVANHGKEALAMLTKSREHLLRHSSDSASALPAKWTDYAVVLMDCQMPIMGGYEATQHIRAMEQSLIATSAGTPLLRLPVIAMTAEAMEDNRATCLASGMSDYMSKPVSQATLWRKLQFWISSTEAIVNEAAPSVSSLSVPQQNIHHFDASASSRPSSPSHIARPSSPSHRPRQQ</sequence>
<dbReference type="CDD" id="cd17546">
    <property type="entry name" value="REC_hyHK_CKI1_RcsC-like"/>
    <property type="match status" value="1"/>
</dbReference>
<feature type="transmembrane region" description="Helical" evidence="5">
    <location>
        <begin position="299"/>
        <end position="318"/>
    </location>
</feature>
<gene>
    <name evidence="8" type="ORF">CAOG_001348</name>
</gene>
<evidence type="ECO:0000256" key="2">
    <source>
        <dbReference type="ARBA" id="ARBA00023012"/>
    </source>
</evidence>
<dbReference type="SUPFAM" id="SSF55874">
    <property type="entry name" value="ATPase domain of HSP90 chaperone/DNA topoisomerase II/histidine kinase"/>
    <property type="match status" value="1"/>
</dbReference>
<dbReference type="PRINTS" id="PR00344">
    <property type="entry name" value="BCTRLSENSOR"/>
</dbReference>
<dbReference type="STRING" id="595528.A0A0D2WJ05"/>
<feature type="region of interest" description="Disordered" evidence="4">
    <location>
        <begin position="1571"/>
        <end position="1600"/>
    </location>
</feature>
<feature type="transmembrane region" description="Helical" evidence="5">
    <location>
        <begin position="223"/>
        <end position="244"/>
    </location>
</feature>
<evidence type="ECO:0000256" key="3">
    <source>
        <dbReference type="PROSITE-ProRule" id="PRU00169"/>
    </source>
</evidence>
<dbReference type="InterPro" id="IPR003661">
    <property type="entry name" value="HisK_dim/P_dom"/>
</dbReference>
<keyword evidence="1 3" id="KW-0597">Phosphoprotein</keyword>
<feature type="compositionally biased region" description="Low complexity" evidence="4">
    <location>
        <begin position="832"/>
        <end position="852"/>
    </location>
</feature>
<dbReference type="PANTHER" id="PTHR45339:SF1">
    <property type="entry name" value="HYBRID SIGNAL TRANSDUCTION HISTIDINE KINASE J"/>
    <property type="match status" value="1"/>
</dbReference>
<feature type="transmembrane region" description="Helical" evidence="5">
    <location>
        <begin position="275"/>
        <end position="292"/>
    </location>
</feature>
<dbReference type="Pfam" id="PF00072">
    <property type="entry name" value="Response_reg"/>
    <property type="match status" value="1"/>
</dbReference>
<feature type="domain" description="Response regulatory" evidence="7">
    <location>
        <begin position="1400"/>
        <end position="1546"/>
    </location>
</feature>
<dbReference type="CDD" id="cd00082">
    <property type="entry name" value="HisKA"/>
    <property type="match status" value="1"/>
</dbReference>
<keyword evidence="5" id="KW-0472">Membrane</keyword>
<dbReference type="CDD" id="cd16922">
    <property type="entry name" value="HATPase_EvgS-ArcB-TorS-like"/>
    <property type="match status" value="1"/>
</dbReference>
<evidence type="ECO:0000259" key="6">
    <source>
        <dbReference type="PROSITE" id="PS50109"/>
    </source>
</evidence>
<organism evidence="8 9">
    <name type="scientific">Capsaspora owczarzaki (strain ATCC 30864)</name>
    <dbReference type="NCBI Taxonomy" id="595528"/>
    <lineage>
        <taxon>Eukaryota</taxon>
        <taxon>Filasterea</taxon>
        <taxon>Capsaspora</taxon>
    </lineage>
</organism>
<feature type="compositionally biased region" description="Basic and acidic residues" evidence="4">
    <location>
        <begin position="1029"/>
        <end position="1041"/>
    </location>
</feature>
<dbReference type="PANTHER" id="PTHR45339">
    <property type="entry name" value="HYBRID SIGNAL TRANSDUCTION HISTIDINE KINASE J"/>
    <property type="match status" value="1"/>
</dbReference>
<evidence type="ECO:0000256" key="1">
    <source>
        <dbReference type="ARBA" id="ARBA00022553"/>
    </source>
</evidence>
<dbReference type="InParanoid" id="A0A0D2WJ05"/>
<dbReference type="InterPro" id="IPR004358">
    <property type="entry name" value="Sig_transdc_His_kin-like_C"/>
</dbReference>
<feature type="region of interest" description="Disordered" evidence="4">
    <location>
        <begin position="1027"/>
        <end position="1101"/>
    </location>
</feature>
<feature type="domain" description="Histidine kinase" evidence="6">
    <location>
        <begin position="527"/>
        <end position="748"/>
    </location>
</feature>
<dbReference type="SMART" id="SM00387">
    <property type="entry name" value="HATPase_c"/>
    <property type="match status" value="1"/>
</dbReference>
<dbReference type="InterPro" id="IPR036097">
    <property type="entry name" value="HisK_dim/P_sf"/>
</dbReference>
<dbReference type="GO" id="GO:0000155">
    <property type="term" value="F:phosphorelay sensor kinase activity"/>
    <property type="evidence" value="ECO:0007669"/>
    <property type="project" value="InterPro"/>
</dbReference>
<keyword evidence="5" id="KW-0812">Transmembrane</keyword>
<feature type="modified residue" description="4-aspartylphosphate" evidence="3">
    <location>
        <position position="1469"/>
    </location>
</feature>
<dbReference type="SMART" id="SM00388">
    <property type="entry name" value="HisKA"/>
    <property type="match status" value="1"/>
</dbReference>
<dbReference type="Proteomes" id="UP000008743">
    <property type="component" value="Unassembled WGS sequence"/>
</dbReference>
<dbReference type="OrthoDB" id="60033at2759"/>
<proteinExistence type="predicted"/>
<dbReference type="InterPro" id="IPR036890">
    <property type="entry name" value="HATPase_C_sf"/>
</dbReference>
<evidence type="ECO:0000256" key="4">
    <source>
        <dbReference type="SAM" id="MobiDB-lite"/>
    </source>
</evidence>
<keyword evidence="5" id="KW-1133">Transmembrane helix</keyword>
<dbReference type="InterPro" id="IPR003594">
    <property type="entry name" value="HATPase_dom"/>
</dbReference>
<feature type="compositionally biased region" description="Polar residues" evidence="4">
    <location>
        <begin position="1301"/>
        <end position="1310"/>
    </location>
</feature>
<evidence type="ECO:0000256" key="5">
    <source>
        <dbReference type="SAM" id="Phobius"/>
    </source>
</evidence>
<dbReference type="Gene3D" id="1.10.287.130">
    <property type="match status" value="1"/>
</dbReference>
<dbReference type="Gene3D" id="3.30.565.10">
    <property type="entry name" value="Histidine kinase-like ATPase, C-terminal domain"/>
    <property type="match status" value="1"/>
</dbReference>
<dbReference type="InterPro" id="IPR011006">
    <property type="entry name" value="CheY-like_superfamily"/>
</dbReference>
<dbReference type="FunFam" id="3.30.565.10:FF:000010">
    <property type="entry name" value="Sensor histidine kinase RcsC"/>
    <property type="match status" value="1"/>
</dbReference>
<feature type="transmembrane region" description="Helical" evidence="5">
    <location>
        <begin position="77"/>
        <end position="99"/>
    </location>
</feature>
<dbReference type="InterPro" id="IPR001789">
    <property type="entry name" value="Sig_transdc_resp-reg_receiver"/>
</dbReference>
<keyword evidence="9" id="KW-1185">Reference proteome</keyword>
<dbReference type="SMART" id="SM00448">
    <property type="entry name" value="REC"/>
    <property type="match status" value="1"/>
</dbReference>